<evidence type="ECO:0000313" key="2">
    <source>
        <dbReference type="Proteomes" id="UP000254848"/>
    </source>
</evidence>
<protein>
    <recommendedName>
        <fullName evidence="3">Response regulatory domain-containing protein</fullName>
    </recommendedName>
</protein>
<accession>A0A370QQ79</accession>
<reference evidence="1 2" key="1">
    <citation type="submission" date="2018-07" db="EMBL/GenBank/DDBJ databases">
        <title>Genomic Encyclopedia of Type Strains, Phase IV (KMG-IV): sequencing the most valuable type-strain genomes for metagenomic binning, comparative biology and taxonomic classification.</title>
        <authorList>
            <person name="Goeker M."/>
        </authorList>
    </citation>
    <scope>NUCLEOTIDE SEQUENCE [LARGE SCALE GENOMIC DNA]</scope>
    <source>
        <strain evidence="1 2">DSM 103736</strain>
    </source>
</reference>
<evidence type="ECO:0008006" key="3">
    <source>
        <dbReference type="Google" id="ProtNLM"/>
    </source>
</evidence>
<evidence type="ECO:0000313" key="1">
    <source>
        <dbReference type="EMBL" id="RDK90914.1"/>
    </source>
</evidence>
<name>A0A370QQ79_9GAMM</name>
<dbReference type="Proteomes" id="UP000254848">
    <property type="component" value="Unassembled WGS sequence"/>
</dbReference>
<keyword evidence="2" id="KW-1185">Reference proteome</keyword>
<dbReference type="EMBL" id="QRAP01000005">
    <property type="protein sequence ID" value="RDK90914.1"/>
    <property type="molecule type" value="Genomic_DNA"/>
</dbReference>
<gene>
    <name evidence="1" type="ORF">C8D90_105197</name>
</gene>
<comment type="caution">
    <text evidence="1">The sequence shown here is derived from an EMBL/GenBank/DDBJ whole genome shotgun (WGS) entry which is preliminary data.</text>
</comment>
<proteinExistence type="predicted"/>
<dbReference type="AlphaFoldDB" id="A0A370QQ79"/>
<dbReference type="RefSeq" id="WP_115458733.1">
    <property type="nucleotide sequence ID" value="NZ_QRAP01000005.1"/>
</dbReference>
<sequence>MSHQAETATPECVNIGDSPRILVLEPTDVLWLGIQQMLNQPGIKKAALWRIRTPDELGAALRLHLPNVLLLTSVGSGTAVLSLLKQLSTLLPLHPNVRVMAFL</sequence>
<organism evidence="1 2">
    <name type="scientific">Enterobacillus tribolii</name>
    <dbReference type="NCBI Taxonomy" id="1487935"/>
    <lineage>
        <taxon>Bacteria</taxon>
        <taxon>Pseudomonadati</taxon>
        <taxon>Pseudomonadota</taxon>
        <taxon>Gammaproteobacteria</taxon>
        <taxon>Enterobacterales</taxon>
        <taxon>Hafniaceae</taxon>
        <taxon>Enterobacillus</taxon>
    </lineage>
</organism>